<organism evidence="2 3">
    <name type="scientific">Planktothrix pseudagardhii</name>
    <dbReference type="NCBI Taxonomy" id="132604"/>
    <lineage>
        <taxon>Bacteria</taxon>
        <taxon>Bacillati</taxon>
        <taxon>Cyanobacteriota</taxon>
        <taxon>Cyanophyceae</taxon>
        <taxon>Oscillatoriophycideae</taxon>
        <taxon>Oscillatoriales</taxon>
        <taxon>Microcoleaceae</taxon>
        <taxon>Planktothrix</taxon>
    </lineage>
</organism>
<sequence length="502" mass="57774">MKTNFKKNSIKKANQLKREGQFDEALVEYNNLVKQNPSFSWGYVGLGEIMLHKGQLDKAIMLFRKSLSINPKLAYSYYKISEALIKKNQFYESIVELCNATQIKYNHLCVQKIFDLIVSDIELKAIRNHNNLCEIARKSLLQKNYNKAFEICADIIASNSGLDNIFQILAEVNKFSFQDERGEVFSKVVPYIRHVLARPIIQTVWGNVVEDIPATLYNSEFTNQNKINKIVLYTCVWKRSELTKIVLSYYATLKTKLSDKIQLYLLAVGSEGEKSRQLCESCGFDYLEYPNEPLSSKWEYGLNHCVNYDPDAVIIVGSDDLVSQNLIEFYDDKLREGLVCMGLKNAYFFNAITQQLFLWKGYDSSDVRRFGETTGLGRCLSRILLDKLNFSVWKDIKINSTLDKVMSQRLLNLGLYPLDYENLILVQVDDKKYIKVGHCSFDLNSINAFSIDIKTEVNITPFITLLKSSQATTLDKESSMEILKKYLPLDTWERILALGQKL</sequence>
<feature type="repeat" description="TPR" evidence="1">
    <location>
        <begin position="40"/>
        <end position="73"/>
    </location>
</feature>
<dbReference type="SUPFAM" id="SSF53448">
    <property type="entry name" value="Nucleotide-diphospho-sugar transferases"/>
    <property type="match status" value="1"/>
</dbReference>
<dbReference type="Proteomes" id="UP001153719">
    <property type="component" value="Chromosome"/>
</dbReference>
<proteinExistence type="predicted"/>
<gene>
    <name evidence="2" type="ORF">NO713_02402</name>
</gene>
<reference evidence="2" key="1">
    <citation type="submission" date="2020-09" db="EMBL/GenBank/DDBJ databases">
        <authorList>
            <person name="Blom J."/>
        </authorList>
    </citation>
    <scope>NUCLEOTIDE SEQUENCE</scope>
    <source>
        <strain evidence="2">No.713</strain>
    </source>
</reference>
<protein>
    <recommendedName>
        <fullName evidence="4">Tetratricopeptide repeat protein</fullName>
    </recommendedName>
</protein>
<dbReference type="RefSeq" id="WP_254173803.1">
    <property type="nucleotide sequence ID" value="NZ_LR882967.1"/>
</dbReference>
<dbReference type="KEGG" id="ppsu:NO713_02402"/>
<dbReference type="InterPro" id="IPR029044">
    <property type="entry name" value="Nucleotide-diphossugar_trans"/>
</dbReference>
<dbReference type="InterPro" id="IPR011990">
    <property type="entry name" value="TPR-like_helical_dom_sf"/>
</dbReference>
<accession>A0A9W4CKA5</accession>
<dbReference type="SUPFAM" id="SSF48452">
    <property type="entry name" value="TPR-like"/>
    <property type="match status" value="1"/>
</dbReference>
<evidence type="ECO:0008006" key="4">
    <source>
        <dbReference type="Google" id="ProtNLM"/>
    </source>
</evidence>
<name>A0A9W4CKA5_9CYAN</name>
<keyword evidence="1" id="KW-0802">TPR repeat</keyword>
<dbReference type="AlphaFoldDB" id="A0A9W4CKA5"/>
<keyword evidence="3" id="KW-1185">Reference proteome</keyword>
<evidence type="ECO:0000313" key="3">
    <source>
        <dbReference type="Proteomes" id="UP001153719"/>
    </source>
</evidence>
<dbReference type="PROSITE" id="PS50005">
    <property type="entry name" value="TPR"/>
    <property type="match status" value="1"/>
</dbReference>
<dbReference type="InterPro" id="IPR019734">
    <property type="entry name" value="TPR_rpt"/>
</dbReference>
<evidence type="ECO:0000313" key="2">
    <source>
        <dbReference type="EMBL" id="CAD5948544.1"/>
    </source>
</evidence>
<dbReference type="EMBL" id="LR882967">
    <property type="protein sequence ID" value="CAD5948544.1"/>
    <property type="molecule type" value="Genomic_DNA"/>
</dbReference>
<dbReference type="SMART" id="SM00028">
    <property type="entry name" value="TPR"/>
    <property type="match status" value="3"/>
</dbReference>
<evidence type="ECO:0000256" key="1">
    <source>
        <dbReference type="PROSITE-ProRule" id="PRU00339"/>
    </source>
</evidence>
<dbReference type="Gene3D" id="1.25.40.10">
    <property type="entry name" value="Tetratricopeptide repeat domain"/>
    <property type="match status" value="1"/>
</dbReference>